<feature type="domain" description="K Homology" evidence="3">
    <location>
        <begin position="90"/>
        <end position="161"/>
    </location>
</feature>
<dbReference type="AlphaFoldDB" id="A0A7M7NDR7"/>
<dbReference type="GO" id="GO:0005737">
    <property type="term" value="C:cytoplasm"/>
    <property type="evidence" value="ECO:0000318"/>
    <property type="project" value="GO_Central"/>
</dbReference>
<reference evidence="4" key="2">
    <citation type="submission" date="2021-01" db="UniProtKB">
        <authorList>
            <consortium name="EnsemblMetazoa"/>
        </authorList>
    </citation>
    <scope>IDENTIFICATION</scope>
</reference>
<dbReference type="KEGG" id="spu:590094"/>
<evidence type="ECO:0000256" key="1">
    <source>
        <dbReference type="ARBA" id="ARBA00022737"/>
    </source>
</evidence>
<name>A0A7M7NDR7_STRPU</name>
<evidence type="ECO:0000256" key="2">
    <source>
        <dbReference type="PROSITE-ProRule" id="PRU00117"/>
    </source>
</evidence>
<accession>A0A7M7NDR7</accession>
<keyword evidence="1" id="KW-0677">Repeat</keyword>
<keyword evidence="2" id="KW-0694">RNA-binding</keyword>
<dbReference type="GO" id="GO:0006357">
    <property type="term" value="P:regulation of transcription by RNA polymerase II"/>
    <property type="evidence" value="ECO:0000318"/>
    <property type="project" value="GO_Central"/>
</dbReference>
<evidence type="ECO:0000313" key="4">
    <source>
        <dbReference type="EnsemblMetazoa" id="XP_030834055"/>
    </source>
</evidence>
<dbReference type="Gene3D" id="3.30.1370.10">
    <property type="entry name" value="K Homology domain, type 1"/>
    <property type="match status" value="3"/>
</dbReference>
<dbReference type="CDD" id="cd22432">
    <property type="entry name" value="KH-I_HNRNPK_rpt1"/>
    <property type="match status" value="1"/>
</dbReference>
<feature type="domain" description="K Homology" evidence="3">
    <location>
        <begin position="264"/>
        <end position="334"/>
    </location>
</feature>
<dbReference type="RefSeq" id="XP_794805.2">
    <property type="nucleotide sequence ID" value="XM_789712.5"/>
</dbReference>
<keyword evidence="5" id="KW-1185">Reference proteome</keyword>
<dbReference type="InParanoid" id="A0A7M7NDR7"/>
<dbReference type="OMA" id="KGTEQQI"/>
<dbReference type="InterPro" id="IPR004087">
    <property type="entry name" value="KH_dom"/>
</dbReference>
<dbReference type="GeneID" id="590094"/>
<dbReference type="EnsemblMetazoa" id="XM_030978195">
    <property type="protein sequence ID" value="XP_030834055"/>
    <property type="gene ID" value="LOC590094"/>
</dbReference>
<dbReference type="RefSeq" id="XP_030834055.1">
    <property type="nucleotide sequence ID" value="XM_030978195.1"/>
</dbReference>
<dbReference type="CDD" id="cd22434">
    <property type="entry name" value="KH-I_HNRNPK_rpt3"/>
    <property type="match status" value="1"/>
</dbReference>
<dbReference type="InterPro" id="IPR004088">
    <property type="entry name" value="KH_dom_type_1"/>
</dbReference>
<sequence>MSVDDQSQVTFRLLVSSNKAGGVIGKGGQNIKRLRSEYNATVNIPDSSGPDRVLQIVANSRENGLDIIKELIPLIREEVSPFSDGEADPYTTTLSVLVQTSQVGAIIGRGGSKIKELRQSTETKVKVLQECLPYSTERRVQINGAPDAVLLAIGEIYVTCSEAPIKGSVLLYDPSQQDPSGGYGWNQGGFGDSMGGGRGGMGMRGGRGMGMRGGRGMGMRGGRGGRVGGGGQQGGNPIFGSGGQAYGGGGAYGSGGNDGGFAGEATTTQVTIPNDLVGAVIGRGGERIRNIRSRSQAEIEIANPLPDAEDRVITIRGTQEQVNHGQFLLQNCIQQFSGHSS</sequence>
<feature type="domain" description="K Homology" evidence="3">
    <location>
        <begin position="7"/>
        <end position="76"/>
    </location>
</feature>
<evidence type="ECO:0000313" key="5">
    <source>
        <dbReference type="Proteomes" id="UP000007110"/>
    </source>
</evidence>
<dbReference type="Proteomes" id="UP000007110">
    <property type="component" value="Unassembled WGS sequence"/>
</dbReference>
<dbReference type="SMART" id="SM00322">
    <property type="entry name" value="KH"/>
    <property type="match status" value="3"/>
</dbReference>
<dbReference type="GO" id="GO:0003729">
    <property type="term" value="F:mRNA binding"/>
    <property type="evidence" value="ECO:0000318"/>
    <property type="project" value="GO_Central"/>
</dbReference>
<dbReference type="InterPro" id="IPR036612">
    <property type="entry name" value="KH_dom_type_1_sf"/>
</dbReference>
<dbReference type="PROSITE" id="PS50084">
    <property type="entry name" value="KH_TYPE_1"/>
    <property type="match status" value="3"/>
</dbReference>
<reference evidence="5" key="1">
    <citation type="submission" date="2015-02" db="EMBL/GenBank/DDBJ databases">
        <title>Genome sequencing for Strongylocentrotus purpuratus.</title>
        <authorList>
            <person name="Murali S."/>
            <person name="Liu Y."/>
            <person name="Vee V."/>
            <person name="English A."/>
            <person name="Wang M."/>
            <person name="Skinner E."/>
            <person name="Han Y."/>
            <person name="Muzny D.M."/>
            <person name="Worley K.C."/>
            <person name="Gibbs R.A."/>
        </authorList>
    </citation>
    <scope>NUCLEOTIDE SEQUENCE</scope>
</reference>
<dbReference type="GO" id="GO:0005634">
    <property type="term" value="C:nucleus"/>
    <property type="evidence" value="ECO:0000318"/>
    <property type="project" value="GO_Central"/>
</dbReference>
<organism evidence="4 5">
    <name type="scientific">Strongylocentrotus purpuratus</name>
    <name type="common">Purple sea urchin</name>
    <dbReference type="NCBI Taxonomy" id="7668"/>
    <lineage>
        <taxon>Eukaryota</taxon>
        <taxon>Metazoa</taxon>
        <taxon>Echinodermata</taxon>
        <taxon>Eleutherozoa</taxon>
        <taxon>Echinozoa</taxon>
        <taxon>Echinoidea</taxon>
        <taxon>Euechinoidea</taxon>
        <taxon>Echinacea</taxon>
        <taxon>Camarodonta</taxon>
        <taxon>Echinidea</taxon>
        <taxon>Strongylocentrotidae</taxon>
        <taxon>Strongylocentrotus</taxon>
    </lineage>
</organism>
<dbReference type="RefSeq" id="XP_011666870.2">
    <property type="nucleotide sequence ID" value="XM_011668568.2"/>
</dbReference>
<dbReference type="PANTHER" id="PTHR10288">
    <property type="entry name" value="KH DOMAIN CONTAINING RNA BINDING PROTEIN"/>
    <property type="match status" value="1"/>
</dbReference>
<dbReference type="OrthoDB" id="1937934at2759"/>
<dbReference type="GO" id="GO:0048024">
    <property type="term" value="P:regulation of mRNA splicing, via spliceosome"/>
    <property type="evidence" value="ECO:0000318"/>
    <property type="project" value="GO_Central"/>
</dbReference>
<dbReference type="EnsemblMetazoa" id="XM_011668568">
    <property type="protein sequence ID" value="XP_011666870"/>
    <property type="gene ID" value="LOC590094"/>
</dbReference>
<protein>
    <recommendedName>
        <fullName evidence="3">K Homology domain-containing protein</fullName>
    </recommendedName>
</protein>
<proteinExistence type="predicted"/>
<dbReference type="Pfam" id="PF00013">
    <property type="entry name" value="KH_1"/>
    <property type="match status" value="3"/>
</dbReference>
<dbReference type="EnsemblMetazoa" id="XM_789712">
    <property type="protein sequence ID" value="XP_794805"/>
    <property type="gene ID" value="LOC590094"/>
</dbReference>
<evidence type="ECO:0000259" key="3">
    <source>
        <dbReference type="SMART" id="SM00322"/>
    </source>
</evidence>
<dbReference type="SUPFAM" id="SSF54791">
    <property type="entry name" value="Eukaryotic type KH-domain (KH-domain type I)"/>
    <property type="match status" value="3"/>
</dbReference>